<sequence length="316" mass="37242">MDILLLAKRLRDRFMIQINKTENIERQNSEQMRERIQELKCDLIENKEIAQRMIEGINESVELNPEKRRKLEEQIRILEENGAYHQTQIAQLEGEIFRQDERIEKLTENVRGFQIQLAATDNNLVETRNELADTKNILTVARNDLVGTQDELRETKTYLEAIRNELTETNNVLTKTQSDNELTKNELKKMESVLRTGQIAFDFEKDLATYIYPHDKKFGSCKIFTNMKKWLEEKKNTPQGSEANEKWKALQVEFSWSNEHERVFFKLLESRKEFAHPVLDRNSVQSQIPDGYTDEEKKCITDIVGMVERVSILMQQ</sequence>
<dbReference type="EMBL" id="CACRXK020016177">
    <property type="protein sequence ID" value="CAB4029443.1"/>
    <property type="molecule type" value="Genomic_DNA"/>
</dbReference>
<accession>A0A6S7KMT9</accession>
<gene>
    <name evidence="1" type="ORF">PACLA_8A045191</name>
</gene>
<dbReference type="Proteomes" id="UP001152795">
    <property type="component" value="Unassembled WGS sequence"/>
</dbReference>
<reference evidence="1" key="1">
    <citation type="submission" date="2020-04" db="EMBL/GenBank/DDBJ databases">
        <authorList>
            <person name="Alioto T."/>
            <person name="Alioto T."/>
            <person name="Gomez Garrido J."/>
        </authorList>
    </citation>
    <scope>NUCLEOTIDE SEQUENCE</scope>
    <source>
        <strain evidence="1">A484AB</strain>
    </source>
</reference>
<organism evidence="1 2">
    <name type="scientific">Paramuricea clavata</name>
    <name type="common">Red gorgonian</name>
    <name type="synonym">Violescent sea-whip</name>
    <dbReference type="NCBI Taxonomy" id="317549"/>
    <lineage>
        <taxon>Eukaryota</taxon>
        <taxon>Metazoa</taxon>
        <taxon>Cnidaria</taxon>
        <taxon>Anthozoa</taxon>
        <taxon>Octocorallia</taxon>
        <taxon>Malacalcyonacea</taxon>
        <taxon>Plexauridae</taxon>
        <taxon>Paramuricea</taxon>
    </lineage>
</organism>
<comment type="caution">
    <text evidence="1">The sequence shown here is derived from an EMBL/GenBank/DDBJ whole genome shotgun (WGS) entry which is preliminary data.</text>
</comment>
<evidence type="ECO:0000313" key="1">
    <source>
        <dbReference type="EMBL" id="CAB4029443.1"/>
    </source>
</evidence>
<protein>
    <submittedName>
        <fullName evidence="1">Uncharacterized protein</fullName>
    </submittedName>
</protein>
<name>A0A6S7KMT9_PARCT</name>
<dbReference type="OrthoDB" id="10471066at2759"/>
<keyword evidence="2" id="KW-1185">Reference proteome</keyword>
<dbReference type="AlphaFoldDB" id="A0A6S7KMT9"/>
<evidence type="ECO:0000313" key="2">
    <source>
        <dbReference type="Proteomes" id="UP001152795"/>
    </source>
</evidence>
<proteinExistence type="predicted"/>